<evidence type="ECO:0000256" key="2">
    <source>
        <dbReference type="SAM" id="MobiDB-lite"/>
    </source>
</evidence>
<dbReference type="Pfam" id="PF05225">
    <property type="entry name" value="HTH_psq"/>
    <property type="match status" value="1"/>
</dbReference>
<organism evidence="5 6">
    <name type="scientific">Periplaneta americana</name>
    <name type="common">American cockroach</name>
    <name type="synonym">Blatta americana</name>
    <dbReference type="NCBI Taxonomy" id="6978"/>
    <lineage>
        <taxon>Eukaryota</taxon>
        <taxon>Metazoa</taxon>
        <taxon>Ecdysozoa</taxon>
        <taxon>Arthropoda</taxon>
        <taxon>Hexapoda</taxon>
        <taxon>Insecta</taxon>
        <taxon>Pterygota</taxon>
        <taxon>Neoptera</taxon>
        <taxon>Polyneoptera</taxon>
        <taxon>Dictyoptera</taxon>
        <taxon>Blattodea</taxon>
        <taxon>Blattoidea</taxon>
        <taxon>Blattidae</taxon>
        <taxon>Blattinae</taxon>
        <taxon>Periplaneta</taxon>
    </lineage>
</organism>
<dbReference type="InterPro" id="IPR009057">
    <property type="entry name" value="Homeodomain-like_sf"/>
</dbReference>
<feature type="compositionally biased region" description="Polar residues" evidence="2">
    <location>
        <begin position="461"/>
        <end position="482"/>
    </location>
</feature>
<dbReference type="SUPFAM" id="SSF46689">
    <property type="entry name" value="Homeodomain-like"/>
    <property type="match status" value="1"/>
</dbReference>
<keyword evidence="6" id="KW-1185">Reference proteome</keyword>
<reference evidence="5 6" key="1">
    <citation type="journal article" date="2022" name="Allergy">
        <title>Genome assembly and annotation of Periplaneta americana reveal a comprehensive cockroach allergen profile.</title>
        <authorList>
            <person name="Wang L."/>
            <person name="Xiong Q."/>
            <person name="Saelim N."/>
            <person name="Wang L."/>
            <person name="Nong W."/>
            <person name="Wan A.T."/>
            <person name="Shi M."/>
            <person name="Liu X."/>
            <person name="Cao Q."/>
            <person name="Hui J.H.L."/>
            <person name="Sookrung N."/>
            <person name="Leung T.F."/>
            <person name="Tungtrongchitr A."/>
            <person name="Tsui S.K.W."/>
        </authorList>
    </citation>
    <scope>NUCLEOTIDE SEQUENCE [LARGE SCALE GENOMIC DNA]</scope>
    <source>
        <strain evidence="5">PWHHKU_190912</strain>
    </source>
</reference>
<sequence length="614" mass="68780">MSNSNKCKRGDWSVQSMTEAVKYVQEGGSQKKASLLFNVPRQTLRRHLEVFRNGGSIVKSLGRKTVLSDEQEKELVNILLDMEARLYGLTPMRVRYYVYQYCEANSIQHPFNRDKLRAGWDWLKGFLNRHPILAIRHPQGTSIQRAQGFNRAKVELFFENFHNVLYDENGKRLIPPDQIYNCHESGYTVVHKPPRIISQKGKRTVGALTSAEKGKTVSVLVCTNPAGHYIPPLFLFPRVRMKPELLDKAPVGSIGIATKTGWISTEPFAAWFDHFLEKVQPKNKAAPTLLILDGHKSHTRNFKVVLKARRNNVKIICLPSHCTHKLQPLDVAVFRSINHHYDEEIQTWILNNPGRAVTECDIRGIFAAAYSKGASLKNAESGFRKAGIQLFNKNIFGDSGFIGAEVSHRACSDFYRTGDMIDDSEPPSNSGVGMTNNSESESTSDDRVPKSPIHAQITDKPGSSSAPSHVLQSPLSGQIPTLSVNVASPTSSASSPGSLNTSFRDLIPIPKREPKEGQNARKRKVQHSFLVTGTPHKIALEETEKNKQEKEEKKQDRLQKSKKKLDFRTKSSAIGTTGKKQKESNKTKVSKSAINDEDAECLYCSELYSDSREE</sequence>
<feature type="compositionally biased region" description="Low complexity" evidence="2">
    <location>
        <begin position="483"/>
        <end position="502"/>
    </location>
</feature>
<dbReference type="InterPro" id="IPR004875">
    <property type="entry name" value="DDE_SF_endonuclease_dom"/>
</dbReference>
<dbReference type="Gene3D" id="1.10.10.60">
    <property type="entry name" value="Homeodomain-like"/>
    <property type="match status" value="1"/>
</dbReference>
<feature type="domain" description="DDE-1" evidence="3">
    <location>
        <begin position="257"/>
        <end position="353"/>
    </location>
</feature>
<comment type="caution">
    <text evidence="5">The sequence shown here is derived from an EMBL/GenBank/DDBJ whole genome shotgun (WGS) entry which is preliminary data.</text>
</comment>
<evidence type="ECO:0000313" key="6">
    <source>
        <dbReference type="Proteomes" id="UP001148838"/>
    </source>
</evidence>
<name>A0ABQ8T7D9_PERAM</name>
<dbReference type="InterPro" id="IPR050863">
    <property type="entry name" value="CenT-Element_Derived"/>
</dbReference>
<gene>
    <name evidence="5" type="ORF">ANN_04009</name>
</gene>
<dbReference type="PANTHER" id="PTHR19303:SF74">
    <property type="entry name" value="POGO TRANSPOSABLE ELEMENT WITH KRAB DOMAIN"/>
    <property type="match status" value="1"/>
</dbReference>
<feature type="compositionally biased region" description="Polar residues" evidence="2">
    <location>
        <begin position="426"/>
        <end position="441"/>
    </location>
</feature>
<evidence type="ECO:0008006" key="7">
    <source>
        <dbReference type="Google" id="ProtNLM"/>
    </source>
</evidence>
<dbReference type="Proteomes" id="UP001148838">
    <property type="component" value="Unassembled WGS sequence"/>
</dbReference>
<dbReference type="PANTHER" id="PTHR19303">
    <property type="entry name" value="TRANSPOSON"/>
    <property type="match status" value="1"/>
</dbReference>
<accession>A0ABQ8T7D9</accession>
<evidence type="ECO:0000259" key="4">
    <source>
        <dbReference type="Pfam" id="PF05225"/>
    </source>
</evidence>
<feature type="region of interest" description="Disordered" evidence="2">
    <location>
        <begin position="418"/>
        <end position="593"/>
    </location>
</feature>
<dbReference type="InterPro" id="IPR007889">
    <property type="entry name" value="HTH_Psq"/>
</dbReference>
<dbReference type="Pfam" id="PF03184">
    <property type="entry name" value="DDE_1"/>
    <property type="match status" value="1"/>
</dbReference>
<evidence type="ECO:0000259" key="3">
    <source>
        <dbReference type="Pfam" id="PF03184"/>
    </source>
</evidence>
<comment type="subcellular location">
    <subcellularLocation>
        <location evidence="1">Nucleus</location>
    </subcellularLocation>
</comment>
<evidence type="ECO:0000256" key="1">
    <source>
        <dbReference type="ARBA" id="ARBA00004123"/>
    </source>
</evidence>
<feature type="compositionally biased region" description="Basic and acidic residues" evidence="2">
    <location>
        <begin position="510"/>
        <end position="519"/>
    </location>
</feature>
<protein>
    <recommendedName>
        <fullName evidence="7">HTH CENPB-type domain-containing protein</fullName>
    </recommendedName>
</protein>
<feature type="compositionally biased region" description="Basic and acidic residues" evidence="2">
    <location>
        <begin position="538"/>
        <end position="569"/>
    </location>
</feature>
<feature type="domain" description="HTH psq-type" evidence="4">
    <location>
        <begin position="16"/>
        <end position="49"/>
    </location>
</feature>
<evidence type="ECO:0000313" key="5">
    <source>
        <dbReference type="EMBL" id="KAJ4442423.1"/>
    </source>
</evidence>
<dbReference type="EMBL" id="JAJSOF020000013">
    <property type="protein sequence ID" value="KAJ4442423.1"/>
    <property type="molecule type" value="Genomic_DNA"/>
</dbReference>
<proteinExistence type="predicted"/>